<feature type="domain" description="RNA polymerase sigma factor 70 region 4 type 2" evidence="6">
    <location>
        <begin position="119"/>
        <end position="171"/>
    </location>
</feature>
<comment type="caution">
    <text evidence="7">The sequence shown here is derived from an EMBL/GenBank/DDBJ whole genome shotgun (WGS) entry which is preliminary data.</text>
</comment>
<keyword evidence="4" id="KW-0804">Transcription</keyword>
<keyword evidence="2" id="KW-0805">Transcription regulation</keyword>
<dbReference type="InterPro" id="IPR014327">
    <property type="entry name" value="RNA_pol_sigma70_bacteroid"/>
</dbReference>
<name>A0ABP8C765_9FLAO</name>
<organism evidence="7 8">
    <name type="scientific">Postechiella marina</name>
    <dbReference type="NCBI Taxonomy" id="943941"/>
    <lineage>
        <taxon>Bacteria</taxon>
        <taxon>Pseudomonadati</taxon>
        <taxon>Bacteroidota</taxon>
        <taxon>Flavobacteriia</taxon>
        <taxon>Flavobacteriales</taxon>
        <taxon>Flavobacteriaceae</taxon>
        <taxon>Postechiella</taxon>
    </lineage>
</organism>
<evidence type="ECO:0000313" key="7">
    <source>
        <dbReference type="EMBL" id="GAA4234590.1"/>
    </source>
</evidence>
<dbReference type="NCBIfam" id="TIGR02937">
    <property type="entry name" value="sigma70-ECF"/>
    <property type="match status" value="1"/>
</dbReference>
<sequence>MINTDQDIINQLKRGDKKALTKLYDSYWQALYISSYNLLKDKELCEEIIQDVFIDLWKSRATLEIKISLKAYLYACTRYKVFAQFRKNKMIRVELFDDLKKRFQYTNPETKIMHKELVEQISAIVETLPEKCKRVYKLSREEQLSHKEIAKKLNISTKTVENHITIALKALRKALGHMLSIELILFITQNLK</sequence>
<dbReference type="SUPFAM" id="SSF88659">
    <property type="entry name" value="Sigma3 and sigma4 domains of RNA polymerase sigma factors"/>
    <property type="match status" value="1"/>
</dbReference>
<dbReference type="Pfam" id="PF04542">
    <property type="entry name" value="Sigma70_r2"/>
    <property type="match status" value="1"/>
</dbReference>
<dbReference type="InterPro" id="IPR013324">
    <property type="entry name" value="RNA_pol_sigma_r3/r4-like"/>
</dbReference>
<protein>
    <submittedName>
        <fullName evidence="7">RNA polymerase sigma-70 factor</fullName>
    </submittedName>
</protein>
<dbReference type="PANTHER" id="PTHR43133:SF46">
    <property type="entry name" value="RNA POLYMERASE SIGMA-70 FACTOR ECF SUBFAMILY"/>
    <property type="match status" value="1"/>
</dbReference>
<dbReference type="Pfam" id="PF08281">
    <property type="entry name" value="Sigma70_r4_2"/>
    <property type="match status" value="1"/>
</dbReference>
<evidence type="ECO:0000256" key="4">
    <source>
        <dbReference type="ARBA" id="ARBA00023163"/>
    </source>
</evidence>
<dbReference type="PANTHER" id="PTHR43133">
    <property type="entry name" value="RNA POLYMERASE ECF-TYPE SIGMA FACTO"/>
    <property type="match status" value="1"/>
</dbReference>
<dbReference type="EMBL" id="BAABCA010000003">
    <property type="protein sequence ID" value="GAA4234590.1"/>
    <property type="molecule type" value="Genomic_DNA"/>
</dbReference>
<accession>A0ABP8C765</accession>
<dbReference type="SUPFAM" id="SSF88946">
    <property type="entry name" value="Sigma2 domain of RNA polymerase sigma factors"/>
    <property type="match status" value="1"/>
</dbReference>
<evidence type="ECO:0000256" key="1">
    <source>
        <dbReference type="ARBA" id="ARBA00010641"/>
    </source>
</evidence>
<dbReference type="NCBIfam" id="TIGR02985">
    <property type="entry name" value="Sig70_bacteroi1"/>
    <property type="match status" value="1"/>
</dbReference>
<dbReference type="InterPro" id="IPR007627">
    <property type="entry name" value="RNA_pol_sigma70_r2"/>
</dbReference>
<evidence type="ECO:0000313" key="8">
    <source>
        <dbReference type="Proteomes" id="UP001501496"/>
    </source>
</evidence>
<reference evidence="8" key="1">
    <citation type="journal article" date="2019" name="Int. J. Syst. Evol. Microbiol.">
        <title>The Global Catalogue of Microorganisms (GCM) 10K type strain sequencing project: providing services to taxonomists for standard genome sequencing and annotation.</title>
        <authorList>
            <consortium name="The Broad Institute Genomics Platform"/>
            <consortium name="The Broad Institute Genome Sequencing Center for Infectious Disease"/>
            <person name="Wu L."/>
            <person name="Ma J."/>
        </authorList>
    </citation>
    <scope>NUCLEOTIDE SEQUENCE [LARGE SCALE GENOMIC DNA]</scope>
    <source>
        <strain evidence="8">JCM 17630</strain>
    </source>
</reference>
<evidence type="ECO:0000256" key="2">
    <source>
        <dbReference type="ARBA" id="ARBA00023015"/>
    </source>
</evidence>
<proteinExistence type="inferred from homology"/>
<feature type="domain" description="RNA polymerase sigma-70 region 2" evidence="5">
    <location>
        <begin position="23"/>
        <end position="89"/>
    </location>
</feature>
<evidence type="ECO:0000259" key="6">
    <source>
        <dbReference type="Pfam" id="PF08281"/>
    </source>
</evidence>
<dbReference type="InterPro" id="IPR036388">
    <property type="entry name" value="WH-like_DNA-bd_sf"/>
</dbReference>
<dbReference type="Gene3D" id="1.10.1740.10">
    <property type="match status" value="1"/>
</dbReference>
<dbReference type="RefSeq" id="WP_344787465.1">
    <property type="nucleotide sequence ID" value="NZ_BAABCA010000003.1"/>
</dbReference>
<evidence type="ECO:0000259" key="5">
    <source>
        <dbReference type="Pfam" id="PF04542"/>
    </source>
</evidence>
<dbReference type="InterPro" id="IPR013249">
    <property type="entry name" value="RNA_pol_sigma70_r4_t2"/>
</dbReference>
<dbReference type="Gene3D" id="1.10.10.10">
    <property type="entry name" value="Winged helix-like DNA-binding domain superfamily/Winged helix DNA-binding domain"/>
    <property type="match status" value="1"/>
</dbReference>
<evidence type="ECO:0000256" key="3">
    <source>
        <dbReference type="ARBA" id="ARBA00023082"/>
    </source>
</evidence>
<dbReference type="InterPro" id="IPR039425">
    <property type="entry name" value="RNA_pol_sigma-70-like"/>
</dbReference>
<gene>
    <name evidence="7" type="ORF">GCM10022291_14360</name>
</gene>
<dbReference type="InterPro" id="IPR013325">
    <property type="entry name" value="RNA_pol_sigma_r2"/>
</dbReference>
<comment type="similarity">
    <text evidence="1">Belongs to the sigma-70 factor family. ECF subfamily.</text>
</comment>
<dbReference type="InterPro" id="IPR014284">
    <property type="entry name" value="RNA_pol_sigma-70_dom"/>
</dbReference>
<keyword evidence="8" id="KW-1185">Reference proteome</keyword>
<keyword evidence="3" id="KW-0731">Sigma factor</keyword>
<dbReference type="Proteomes" id="UP001501496">
    <property type="component" value="Unassembled WGS sequence"/>
</dbReference>